<dbReference type="eggNOG" id="arCOG02436">
    <property type="taxonomic scope" value="Archaea"/>
</dbReference>
<evidence type="ECO:0000313" key="2">
    <source>
        <dbReference type="EMBL" id="ADT83572.1"/>
    </source>
</evidence>
<feature type="transmembrane region" description="Helical" evidence="1">
    <location>
        <begin position="276"/>
        <end position="297"/>
    </location>
</feature>
<dbReference type="PATRIC" id="fig|391623.17.peg.596"/>
<dbReference type="AlphaFoldDB" id="F0LKB4"/>
<dbReference type="Pfam" id="PF12679">
    <property type="entry name" value="ABC2_membrane_2"/>
    <property type="match status" value="1"/>
</dbReference>
<dbReference type="PANTHER" id="PTHR43471">
    <property type="entry name" value="ABC TRANSPORTER PERMEASE"/>
    <property type="match status" value="1"/>
</dbReference>
<protein>
    <recommendedName>
        <fullName evidence="4">ABC transporter permease</fullName>
    </recommendedName>
</protein>
<dbReference type="GeneID" id="10040913"/>
<feature type="transmembrane region" description="Helical" evidence="1">
    <location>
        <begin position="59"/>
        <end position="81"/>
    </location>
</feature>
<proteinExistence type="predicted"/>
<evidence type="ECO:0008006" key="4">
    <source>
        <dbReference type="Google" id="ProtNLM"/>
    </source>
</evidence>
<dbReference type="GO" id="GO:0140359">
    <property type="term" value="F:ABC-type transporter activity"/>
    <property type="evidence" value="ECO:0007669"/>
    <property type="project" value="InterPro"/>
</dbReference>
<dbReference type="Proteomes" id="UP000007478">
    <property type="component" value="Chromosome"/>
</dbReference>
<gene>
    <name evidence="2" type="ordered locus">TERMP_00595</name>
</gene>
<keyword evidence="1" id="KW-1133">Transmembrane helix</keyword>
<keyword evidence="1" id="KW-0812">Transmembrane</keyword>
<keyword evidence="3" id="KW-1185">Reference proteome</keyword>
<name>F0LKB4_THEBM</name>
<accession>F0LKB4</accession>
<evidence type="ECO:0000313" key="3">
    <source>
        <dbReference type="Proteomes" id="UP000007478"/>
    </source>
</evidence>
<keyword evidence="1" id="KW-0472">Membrane</keyword>
<dbReference type="EMBL" id="CP002372">
    <property type="protein sequence ID" value="ADT83572.1"/>
    <property type="molecule type" value="Genomic_DNA"/>
</dbReference>
<feature type="transmembrane region" description="Helical" evidence="1">
    <location>
        <begin position="180"/>
        <end position="204"/>
    </location>
</feature>
<feature type="transmembrane region" description="Helical" evidence="1">
    <location>
        <begin position="111"/>
        <end position="140"/>
    </location>
</feature>
<sequence length="305" mass="33413">MNPILNVAIKDLQESIKTKRLAITLAIFILAGIGMAYWLKSVMMNVPFSSGDEQFLSRAIRGNLLSTAKNFLAIFSMLIGADAINREIESGTIKVTLGHPIYRDQFILGKLLGRAVTVMFGFAIFSVVSTASMLIIGIPLNTDILLTFIKPLPFFVLFSLVYLSLGVLLSTAIKKPSTAIIVAIILPIFLEMVYPMVVSMVIAIKAFASGGASPQAIQEIVRKVQTFLMIQPGFHMENINNAIFYGMTSSQIATSGVAFQVSPQISGVSYVEALSLAWKNIVLLFVMMLIPFALAYLRFMKADLR</sequence>
<evidence type="ECO:0000256" key="1">
    <source>
        <dbReference type="SAM" id="Phobius"/>
    </source>
</evidence>
<dbReference type="OrthoDB" id="86287at2157"/>
<dbReference type="HOGENOM" id="CLU_068384_1_0_2"/>
<dbReference type="KEGG" id="tba:TERMP_00595"/>
<dbReference type="PANTHER" id="PTHR43471:SF13">
    <property type="entry name" value="ABC-2 TYPE TRANSPORT SYSTEM PERMEASE PROTEIN"/>
    <property type="match status" value="1"/>
</dbReference>
<reference evidence="2 3" key="1">
    <citation type="journal article" date="2011" name="J. Bacteriol.">
        <title>Complete genome sequence of the hyperthermophilic, piezophilic, heterotrophic, and carboxydotrophic archaeon Thermococcus barophilus MP.</title>
        <authorList>
            <person name="Vannier P."/>
            <person name="Marteinsson V.T."/>
            <person name="Fridjonsson O.H."/>
            <person name="Oger P."/>
            <person name="Jebbar M."/>
        </authorList>
    </citation>
    <scope>NUCLEOTIDE SEQUENCE [LARGE SCALE GENOMIC DNA]</scope>
    <source>
        <strain evidence="3">DSM 11836 / MP</strain>
    </source>
</reference>
<dbReference type="RefSeq" id="WP_013466870.1">
    <property type="nucleotide sequence ID" value="NC_014804.1"/>
</dbReference>
<feature type="transmembrane region" description="Helical" evidence="1">
    <location>
        <begin position="21"/>
        <end position="39"/>
    </location>
</feature>
<dbReference type="GO" id="GO:0005886">
    <property type="term" value="C:plasma membrane"/>
    <property type="evidence" value="ECO:0007669"/>
    <property type="project" value="UniProtKB-SubCell"/>
</dbReference>
<organism evidence="2 3">
    <name type="scientific">Thermococcus barophilus (strain DSM 11836 / MP)</name>
    <dbReference type="NCBI Taxonomy" id="391623"/>
    <lineage>
        <taxon>Archaea</taxon>
        <taxon>Methanobacteriati</taxon>
        <taxon>Methanobacteriota</taxon>
        <taxon>Thermococci</taxon>
        <taxon>Thermococcales</taxon>
        <taxon>Thermococcaceae</taxon>
        <taxon>Thermococcus</taxon>
    </lineage>
</organism>
<feature type="transmembrane region" description="Helical" evidence="1">
    <location>
        <begin position="152"/>
        <end position="173"/>
    </location>
</feature>